<evidence type="ECO:0000313" key="2">
    <source>
        <dbReference type="Proteomes" id="UP000064189"/>
    </source>
</evidence>
<sequence>MFEVLYEFKLQDWVTYSAFHAVLQSVSDHWLELGTGEEKSLLASKNAEECQFILGNMELVTLTQLSDLL</sequence>
<name>A0A125QRS6_9BACI</name>
<dbReference type="AlphaFoldDB" id="A0A125QRS6"/>
<gene>
    <name evidence="1" type="ORF">AS888_21640</name>
</gene>
<dbReference type="RefSeq" id="WP_061142765.1">
    <property type="nucleotide sequence ID" value="NZ_LNNH01000027.1"/>
</dbReference>
<keyword evidence="2" id="KW-1185">Reference proteome</keyword>
<accession>A0A125QRS6</accession>
<dbReference type="EMBL" id="LNNH01000027">
    <property type="protein sequence ID" value="KWW17624.1"/>
    <property type="molecule type" value="Genomic_DNA"/>
</dbReference>
<organism evidence="1 2">
    <name type="scientific">Peribacillus simplex</name>
    <dbReference type="NCBI Taxonomy" id="1478"/>
    <lineage>
        <taxon>Bacteria</taxon>
        <taxon>Bacillati</taxon>
        <taxon>Bacillota</taxon>
        <taxon>Bacilli</taxon>
        <taxon>Bacillales</taxon>
        <taxon>Bacillaceae</taxon>
        <taxon>Peribacillus</taxon>
    </lineage>
</organism>
<dbReference type="Proteomes" id="UP000064189">
    <property type="component" value="Unassembled WGS sequence"/>
</dbReference>
<comment type="caution">
    <text evidence="1">The sequence shown here is derived from an EMBL/GenBank/DDBJ whole genome shotgun (WGS) entry which is preliminary data.</text>
</comment>
<proteinExistence type="predicted"/>
<evidence type="ECO:0000313" key="1">
    <source>
        <dbReference type="EMBL" id="KWW17624.1"/>
    </source>
</evidence>
<protein>
    <submittedName>
        <fullName evidence="1">Uncharacterized protein</fullName>
    </submittedName>
</protein>
<reference evidence="1 2" key="1">
    <citation type="submission" date="2015-11" db="EMBL/GenBank/DDBJ databases">
        <title>Genome Sequence of Bacillus simplex strain VanAntwerpen2.</title>
        <authorList>
            <person name="Couger M.B."/>
        </authorList>
    </citation>
    <scope>NUCLEOTIDE SEQUENCE [LARGE SCALE GENOMIC DNA]</scope>
    <source>
        <strain evidence="1 2">VanAntwerpen02</strain>
    </source>
</reference>